<gene>
    <name evidence="1" type="ORF">JCM15548_1506</name>
</gene>
<name>A0A0E9LS73_9BACT</name>
<sequence length="109" mass="12012">MGILGALLSPASFIQSKFSRAEKAKLRLPEAREAARVWNHKEAVAGREVIALISGYEGEALDRFVIYCNLHLKISASDNGVSATRKIEALLSRYQHENQNQPAPEPQAP</sequence>
<dbReference type="EMBL" id="BAZW01000002">
    <property type="protein sequence ID" value="GAO28417.1"/>
    <property type="molecule type" value="Genomic_DNA"/>
</dbReference>
<organism evidence="1 2">
    <name type="scientific">Geofilum rubicundum JCM 15548</name>
    <dbReference type="NCBI Taxonomy" id="1236989"/>
    <lineage>
        <taxon>Bacteria</taxon>
        <taxon>Pseudomonadati</taxon>
        <taxon>Bacteroidota</taxon>
        <taxon>Bacteroidia</taxon>
        <taxon>Marinilabiliales</taxon>
        <taxon>Marinilabiliaceae</taxon>
        <taxon>Geofilum</taxon>
    </lineage>
</organism>
<dbReference type="RefSeq" id="WP_062122229.1">
    <property type="nucleotide sequence ID" value="NZ_BAZW01000002.1"/>
</dbReference>
<protein>
    <submittedName>
        <fullName evidence="1">Uncharacterized protein</fullName>
    </submittedName>
</protein>
<reference evidence="1 2" key="1">
    <citation type="journal article" date="2015" name="Microbes Environ.">
        <title>Distribution and evolution of nitrogen fixation genes in the phylum bacteroidetes.</title>
        <authorList>
            <person name="Inoue J."/>
            <person name="Oshima K."/>
            <person name="Suda W."/>
            <person name="Sakamoto M."/>
            <person name="Iino T."/>
            <person name="Noda S."/>
            <person name="Hongoh Y."/>
            <person name="Hattori M."/>
            <person name="Ohkuma M."/>
        </authorList>
    </citation>
    <scope>NUCLEOTIDE SEQUENCE [LARGE SCALE GENOMIC DNA]</scope>
    <source>
        <strain evidence="1">JCM 15548</strain>
    </source>
</reference>
<dbReference type="Proteomes" id="UP000032900">
    <property type="component" value="Unassembled WGS sequence"/>
</dbReference>
<dbReference type="AlphaFoldDB" id="A0A0E9LS73"/>
<evidence type="ECO:0000313" key="1">
    <source>
        <dbReference type="EMBL" id="GAO28417.1"/>
    </source>
</evidence>
<keyword evidence="2" id="KW-1185">Reference proteome</keyword>
<accession>A0A0E9LS73</accession>
<proteinExistence type="predicted"/>
<comment type="caution">
    <text evidence="1">The sequence shown here is derived from an EMBL/GenBank/DDBJ whole genome shotgun (WGS) entry which is preliminary data.</text>
</comment>
<evidence type="ECO:0000313" key="2">
    <source>
        <dbReference type="Proteomes" id="UP000032900"/>
    </source>
</evidence>